<evidence type="ECO:0000313" key="1">
    <source>
        <dbReference type="EMBL" id="QHT31112.1"/>
    </source>
</evidence>
<dbReference type="AlphaFoldDB" id="A0A6C0EQW5"/>
<name>A0A6C0EQW5_9ZZZZ</name>
<sequence>MTTTLCKKLIMNKFILPKDVVDIIKDYTFRRINKIQKNDKRYKMLLSIPYKEYDPNDDVTFVYISINDEKDYYITYANFEVQIQIFMYDDNLIHQIEAHNIIL</sequence>
<reference evidence="1" key="1">
    <citation type="journal article" date="2020" name="Nature">
        <title>Giant virus diversity and host interactions through global metagenomics.</title>
        <authorList>
            <person name="Schulz F."/>
            <person name="Roux S."/>
            <person name="Paez-Espino D."/>
            <person name="Jungbluth S."/>
            <person name="Walsh D.A."/>
            <person name="Denef V.J."/>
            <person name="McMahon K.D."/>
            <person name="Konstantinidis K.T."/>
            <person name="Eloe-Fadrosh E.A."/>
            <person name="Kyrpides N.C."/>
            <person name="Woyke T."/>
        </authorList>
    </citation>
    <scope>NUCLEOTIDE SEQUENCE</scope>
    <source>
        <strain evidence="1">GVMAG-M-3300009155-2</strain>
    </source>
</reference>
<organism evidence="1">
    <name type="scientific">viral metagenome</name>
    <dbReference type="NCBI Taxonomy" id="1070528"/>
    <lineage>
        <taxon>unclassified sequences</taxon>
        <taxon>metagenomes</taxon>
        <taxon>organismal metagenomes</taxon>
    </lineage>
</organism>
<dbReference type="EMBL" id="MN738915">
    <property type="protein sequence ID" value="QHT31112.1"/>
    <property type="molecule type" value="Genomic_DNA"/>
</dbReference>
<proteinExistence type="predicted"/>
<accession>A0A6C0EQW5</accession>
<protein>
    <submittedName>
        <fullName evidence="1">Uncharacterized protein</fullName>
    </submittedName>
</protein>